<dbReference type="InterPro" id="IPR029032">
    <property type="entry name" value="AhpD-like"/>
</dbReference>
<evidence type="ECO:0000256" key="1">
    <source>
        <dbReference type="SAM" id="MobiDB-lite"/>
    </source>
</evidence>
<organism evidence="3">
    <name type="scientific">Amphora coffeiformis</name>
    <dbReference type="NCBI Taxonomy" id="265554"/>
    <lineage>
        <taxon>Eukaryota</taxon>
        <taxon>Sar</taxon>
        <taxon>Stramenopiles</taxon>
        <taxon>Ochrophyta</taxon>
        <taxon>Bacillariophyta</taxon>
        <taxon>Bacillariophyceae</taxon>
        <taxon>Bacillariophycidae</taxon>
        <taxon>Thalassiophysales</taxon>
        <taxon>Catenulaceae</taxon>
        <taxon>Amphora</taxon>
    </lineage>
</organism>
<protein>
    <recommendedName>
        <fullName evidence="4">Carboxymuconolactone decarboxylase-like domain-containing protein</fullName>
    </recommendedName>
</protein>
<feature type="chain" id="PRO_5030840371" description="Carboxymuconolactone decarboxylase-like domain-containing protein" evidence="2">
    <location>
        <begin position="23"/>
        <end position="273"/>
    </location>
</feature>
<evidence type="ECO:0000313" key="3">
    <source>
        <dbReference type="EMBL" id="CAE0418693.1"/>
    </source>
</evidence>
<accession>A0A7S3LBZ7</accession>
<proteinExistence type="predicted"/>
<dbReference type="PANTHER" id="PTHR34846">
    <property type="entry name" value="4-CARBOXYMUCONOLACTONE DECARBOXYLASE FAMILY PROTEIN (AFU_ORTHOLOGUE AFUA_6G11590)"/>
    <property type="match status" value="1"/>
</dbReference>
<reference evidence="3" key="1">
    <citation type="submission" date="2021-01" db="EMBL/GenBank/DDBJ databases">
        <authorList>
            <person name="Corre E."/>
            <person name="Pelletier E."/>
            <person name="Niang G."/>
            <person name="Scheremetjew M."/>
            <person name="Finn R."/>
            <person name="Kale V."/>
            <person name="Holt S."/>
            <person name="Cochrane G."/>
            <person name="Meng A."/>
            <person name="Brown T."/>
            <person name="Cohen L."/>
        </authorList>
    </citation>
    <scope>NUCLEOTIDE SEQUENCE</scope>
    <source>
        <strain evidence="3">CCMP127</strain>
    </source>
</reference>
<sequence>MWVLGWILSPLLLDNILRIVDSSSQQNEGQDLTHSLFGSFLSSSLTPQSSNSNANSTMSSSGSSDSKKRKENPSVKQEWQPTSKGFSPRYRGPPDHEMTAEQTSIRDDILASRPGTGLNGPFGPWLAVPAIAQPAQTLGKACRYDTSLSRRESELVILLTGAKFRSDTEFDIHVGEATKAGIDLSVIQAIPRDDDFSTDAVAATLVPLLLDQRERSIVQFTAELLETSKVSDETYTKTKEALEGKDSVLVEITSIVGYYAFVSYTLNVFRIPS</sequence>
<name>A0A7S3LBZ7_9STRA</name>
<dbReference type="EMBL" id="HBIM01020762">
    <property type="protein sequence ID" value="CAE0418693.1"/>
    <property type="molecule type" value="Transcribed_RNA"/>
</dbReference>
<evidence type="ECO:0000256" key="2">
    <source>
        <dbReference type="SAM" id="SignalP"/>
    </source>
</evidence>
<feature type="compositionally biased region" description="Basic and acidic residues" evidence="1">
    <location>
        <begin position="92"/>
        <end position="101"/>
    </location>
</feature>
<dbReference type="SUPFAM" id="SSF69118">
    <property type="entry name" value="AhpD-like"/>
    <property type="match status" value="1"/>
</dbReference>
<feature type="region of interest" description="Disordered" evidence="1">
    <location>
        <begin position="45"/>
        <end position="101"/>
    </location>
</feature>
<feature type="signal peptide" evidence="2">
    <location>
        <begin position="1"/>
        <end position="22"/>
    </location>
</feature>
<feature type="compositionally biased region" description="Polar residues" evidence="1">
    <location>
        <begin position="74"/>
        <end position="85"/>
    </location>
</feature>
<feature type="compositionally biased region" description="Low complexity" evidence="1">
    <location>
        <begin position="45"/>
        <end position="64"/>
    </location>
</feature>
<dbReference type="AlphaFoldDB" id="A0A7S3LBZ7"/>
<dbReference type="Gene3D" id="1.20.1290.10">
    <property type="entry name" value="AhpD-like"/>
    <property type="match status" value="1"/>
</dbReference>
<gene>
    <name evidence="3" type="ORF">ACOF00016_LOCUS15561</name>
</gene>
<dbReference type="PANTHER" id="PTHR34846:SF5">
    <property type="entry name" value="CARBOXYMUCONOLACTONE DECARBOXYLASE-LIKE DOMAIN-CONTAINING PROTEIN"/>
    <property type="match status" value="1"/>
</dbReference>
<evidence type="ECO:0008006" key="4">
    <source>
        <dbReference type="Google" id="ProtNLM"/>
    </source>
</evidence>
<keyword evidence="2" id="KW-0732">Signal</keyword>